<evidence type="ECO:0000259" key="1">
    <source>
        <dbReference type="Pfam" id="PF13304"/>
    </source>
</evidence>
<gene>
    <name evidence="2" type="ORF">GGR23_002411</name>
</gene>
<keyword evidence="3" id="KW-1185">Reference proteome</keyword>
<evidence type="ECO:0000313" key="3">
    <source>
        <dbReference type="Proteomes" id="UP000528286"/>
    </source>
</evidence>
<dbReference type="InterPro" id="IPR003959">
    <property type="entry name" value="ATPase_AAA_core"/>
</dbReference>
<dbReference type="GO" id="GO:0006302">
    <property type="term" value="P:double-strand break repair"/>
    <property type="evidence" value="ECO:0007669"/>
    <property type="project" value="TreeGrafter"/>
</dbReference>
<name>A0A7W6NK99_9HYPH</name>
<dbReference type="InterPro" id="IPR014555">
    <property type="entry name" value="RecF-like"/>
</dbReference>
<dbReference type="PANTHER" id="PTHR32182">
    <property type="entry name" value="DNA REPLICATION AND REPAIR PROTEIN RECF"/>
    <property type="match status" value="1"/>
</dbReference>
<dbReference type="CDD" id="cd00267">
    <property type="entry name" value="ABC_ATPase"/>
    <property type="match status" value="1"/>
</dbReference>
<dbReference type="PIRSF" id="PIRSF029347">
    <property type="entry name" value="RecF"/>
    <property type="match status" value="1"/>
</dbReference>
<accession>A0A7W6NK99</accession>
<dbReference type="Gene3D" id="3.40.50.300">
    <property type="entry name" value="P-loop containing nucleotide triphosphate hydrolases"/>
    <property type="match status" value="2"/>
</dbReference>
<dbReference type="RefSeq" id="WP_183366511.1">
    <property type="nucleotide sequence ID" value="NZ_JACIEZ010000004.1"/>
</dbReference>
<proteinExistence type="predicted"/>
<comment type="caution">
    <text evidence="2">The sequence shown here is derived from an EMBL/GenBank/DDBJ whole genome shotgun (WGS) entry which is preliminary data.</text>
</comment>
<protein>
    <submittedName>
        <fullName evidence="2">Putative ATPase</fullName>
    </submittedName>
</protein>
<sequence>MRLHSFAVHRYRSLRAIRMDLGTIDVFCGPNGAGKSNLYNALRLLRGAAANTLAEDILLEGGMGSALWSGRMLKGEKRRIRIEAELRDDETATDFRYRLEIGIPPPVSAGFLHEPHVKEEELTVTVGTRPVPVLIRDRANVRLRDASGSLSNYEGEVLPSETALGILADEGRSPEIALFRRVVGRWRFYHGFRTDSQSPLRGAALAAVAPALAEDGSNLAAVFATLAHVAEDRHELDRAVADALQGARLVIPPPIMEATFGFRLPDFPEREFSARELSDGQLRFLALCGALLSYRLPPLVALNEPETSLHPGMIPPLAALIARAAEKTQVWVVTHSAGLAEEISRLAGCKPSHVFKQEGETRISGLRLDGSRSET</sequence>
<dbReference type="Proteomes" id="UP000528286">
    <property type="component" value="Unassembled WGS sequence"/>
</dbReference>
<dbReference type="GO" id="GO:0000731">
    <property type="term" value="P:DNA synthesis involved in DNA repair"/>
    <property type="evidence" value="ECO:0007669"/>
    <property type="project" value="TreeGrafter"/>
</dbReference>
<dbReference type="Pfam" id="PF13304">
    <property type="entry name" value="AAA_21"/>
    <property type="match status" value="1"/>
</dbReference>
<evidence type="ECO:0000313" key="2">
    <source>
        <dbReference type="EMBL" id="MBB4065210.1"/>
    </source>
</evidence>
<reference evidence="2 3" key="1">
    <citation type="submission" date="2020-08" db="EMBL/GenBank/DDBJ databases">
        <title>Genomic Encyclopedia of Type Strains, Phase IV (KMG-IV): sequencing the most valuable type-strain genomes for metagenomic binning, comparative biology and taxonomic classification.</title>
        <authorList>
            <person name="Goeker M."/>
        </authorList>
    </citation>
    <scope>NUCLEOTIDE SEQUENCE [LARGE SCALE GENOMIC DNA]</scope>
    <source>
        <strain evidence="2 3">DSM 29853</strain>
    </source>
</reference>
<organism evidence="2 3">
    <name type="scientific">Gellertiella hungarica</name>
    <dbReference type="NCBI Taxonomy" id="1572859"/>
    <lineage>
        <taxon>Bacteria</taxon>
        <taxon>Pseudomonadati</taxon>
        <taxon>Pseudomonadota</taxon>
        <taxon>Alphaproteobacteria</taxon>
        <taxon>Hyphomicrobiales</taxon>
        <taxon>Rhizobiaceae</taxon>
        <taxon>Gellertiella</taxon>
    </lineage>
</organism>
<dbReference type="PANTHER" id="PTHR32182:SF25">
    <property type="entry name" value="SLR1056 PROTEIN"/>
    <property type="match status" value="1"/>
</dbReference>
<dbReference type="EMBL" id="JACIEZ010000004">
    <property type="protein sequence ID" value="MBB4065210.1"/>
    <property type="molecule type" value="Genomic_DNA"/>
</dbReference>
<dbReference type="AlphaFoldDB" id="A0A7W6NK99"/>
<dbReference type="GO" id="GO:0016887">
    <property type="term" value="F:ATP hydrolysis activity"/>
    <property type="evidence" value="ECO:0007669"/>
    <property type="project" value="InterPro"/>
</dbReference>
<dbReference type="GO" id="GO:0005524">
    <property type="term" value="F:ATP binding"/>
    <property type="evidence" value="ECO:0007669"/>
    <property type="project" value="InterPro"/>
</dbReference>
<dbReference type="InterPro" id="IPR027417">
    <property type="entry name" value="P-loop_NTPase"/>
</dbReference>
<dbReference type="SUPFAM" id="SSF52540">
    <property type="entry name" value="P-loop containing nucleoside triphosphate hydrolases"/>
    <property type="match status" value="1"/>
</dbReference>
<feature type="domain" description="ATPase AAA-type core" evidence="1">
    <location>
        <begin position="28"/>
        <end position="339"/>
    </location>
</feature>